<evidence type="ECO:0000256" key="1">
    <source>
        <dbReference type="ARBA" id="ARBA00009903"/>
    </source>
</evidence>
<feature type="compositionally biased region" description="Polar residues" evidence="10">
    <location>
        <begin position="433"/>
        <end position="442"/>
    </location>
</feature>
<dbReference type="EC" id="2.7.11.1" evidence="2"/>
<feature type="compositionally biased region" description="Polar residues" evidence="10">
    <location>
        <begin position="522"/>
        <end position="531"/>
    </location>
</feature>
<evidence type="ECO:0000256" key="5">
    <source>
        <dbReference type="ARBA" id="ARBA00022741"/>
    </source>
</evidence>
<feature type="compositionally biased region" description="Polar residues" evidence="10">
    <location>
        <begin position="242"/>
        <end position="260"/>
    </location>
</feature>
<sequence length="985" mass="107357">MGSYPGICEIVESNEDLNLAQYSKVTDPSNTGARLDEKLGKLPMLKTGRNHSVENDLNQLFEAIDRRNSVRALALSQQPGAGVSSKNAMKKPIRVGVSQASGIGISESVSLKQALRGLCISHASEMAALKRLSKPIGSPGTPESGAIKRLYRALVVETSESGITMDEGESSLVEISIMPEKCESNSSENIRGPLQERKSKSLNPSANTSPRFGAIYESPHLPRKKSSNLSANSSPRFGVILESSQTTRTKSTNPSANSSPLFGGIPESSQTPRTKSANPSANSSPRFGAISESSQVHRMRSSNQSAHTSPRFGVIPESVEVPRIKSLNPTAHSSLRPVVPKTVTTKKLQIVESVPKSTVGGKGSPPLKLKPGYKGKLKNVVSLSNSKTIKKVLEVDEIDPEFIETRSKSSPKLAPIDKLDSTHSLSASSTGSQVCKSVSNSPRVVKPTVRHKGFIKRKVKHNLTSTSNSSNTCNDVDNDVSVPSTSKLVCRMHNCNQDNSKKESSSPASINSNNAGPRANKGNFSSTSQIDGTLHVKTSDKSRSREKGEFSQSSKSSIGEYSSSTSISEESCLSGTSSSGNRPHMSKDLRWEAIHFVELRHGSLGLKNFNLLKRLGCGDIGTVYLAELAETSGLFALKVMDNEFLASRKKMPRAQTEREILQMLDHPFLPTLYAHFTTDKFSCLVMEYCPGGDLHVLRQRQSGRSFSESAAKFYVAEVLLALEYLHMLGVVYRDLKPENILVREDGHIMLSDFDLSLRCNVNPTLVQSCPSIIEPVKKSSGPCAESSCIKPFCIQPSWAQPSCFSPRITSATPRTRKLKADFAAQVSPLPQLVAEPTSARSNSFVGTHEYLAPEIIKGDGHGSAVDWWTFGIFLYELLFGKTPFKGSGNEGTLVNVVSETLRFPDTPLVSFQARDLMRGLLMKDPENRLGSVRGATEIKRHPFFEGLNWALIRCAIPPETPKFCDPVDPQKTESKYGEHLEFELF</sequence>
<evidence type="ECO:0000256" key="10">
    <source>
        <dbReference type="SAM" id="MobiDB-lite"/>
    </source>
</evidence>
<proteinExistence type="inferred from homology"/>
<dbReference type="SUPFAM" id="SSF56112">
    <property type="entry name" value="Protein kinase-like (PK-like)"/>
    <property type="match status" value="1"/>
</dbReference>
<dbReference type="GO" id="GO:0005524">
    <property type="term" value="F:ATP binding"/>
    <property type="evidence" value="ECO:0007669"/>
    <property type="project" value="UniProtKB-KW"/>
</dbReference>
<dbReference type="PANTHER" id="PTHR45637">
    <property type="entry name" value="FLIPPASE KINASE 1-RELATED"/>
    <property type="match status" value="1"/>
</dbReference>
<dbReference type="GO" id="GO:0004674">
    <property type="term" value="F:protein serine/threonine kinase activity"/>
    <property type="evidence" value="ECO:0007669"/>
    <property type="project" value="UniProtKB-KW"/>
</dbReference>
<evidence type="ECO:0000259" key="11">
    <source>
        <dbReference type="PROSITE" id="PS50011"/>
    </source>
</evidence>
<evidence type="ECO:0000256" key="9">
    <source>
        <dbReference type="ARBA" id="ARBA00048679"/>
    </source>
</evidence>
<keyword evidence="5" id="KW-0547">Nucleotide-binding</keyword>
<comment type="catalytic activity">
    <reaction evidence="8">
        <text>L-threonyl-[protein] + ATP = O-phospho-L-threonyl-[protein] + ADP + H(+)</text>
        <dbReference type="Rhea" id="RHEA:46608"/>
        <dbReference type="Rhea" id="RHEA-COMP:11060"/>
        <dbReference type="Rhea" id="RHEA-COMP:11605"/>
        <dbReference type="ChEBI" id="CHEBI:15378"/>
        <dbReference type="ChEBI" id="CHEBI:30013"/>
        <dbReference type="ChEBI" id="CHEBI:30616"/>
        <dbReference type="ChEBI" id="CHEBI:61977"/>
        <dbReference type="ChEBI" id="CHEBI:456216"/>
        <dbReference type="EC" id="2.7.11.1"/>
    </reaction>
</comment>
<feature type="compositionally biased region" description="Polar residues" evidence="10">
    <location>
        <begin position="201"/>
        <end position="210"/>
    </location>
</feature>
<organism evidence="12 13">
    <name type="scientific">Kingdonia uniflora</name>
    <dbReference type="NCBI Taxonomy" id="39325"/>
    <lineage>
        <taxon>Eukaryota</taxon>
        <taxon>Viridiplantae</taxon>
        <taxon>Streptophyta</taxon>
        <taxon>Embryophyta</taxon>
        <taxon>Tracheophyta</taxon>
        <taxon>Spermatophyta</taxon>
        <taxon>Magnoliopsida</taxon>
        <taxon>Ranunculales</taxon>
        <taxon>Circaeasteraceae</taxon>
        <taxon>Kingdonia</taxon>
    </lineage>
</organism>
<dbReference type="InterPro" id="IPR008271">
    <property type="entry name" value="Ser/Thr_kinase_AS"/>
</dbReference>
<accession>A0A7J7LZH6</accession>
<dbReference type="FunFam" id="1.10.510.10:FF:000028">
    <property type="entry name" value="serine/threonine-protein kinase D6PK-like"/>
    <property type="match status" value="1"/>
</dbReference>
<keyword evidence="6" id="KW-0418">Kinase</keyword>
<dbReference type="PROSITE" id="PS50011">
    <property type="entry name" value="PROTEIN_KINASE_DOM"/>
    <property type="match status" value="1"/>
</dbReference>
<comment type="caution">
    <text evidence="12">The sequence shown here is derived from an EMBL/GenBank/DDBJ whole genome shotgun (WGS) entry which is preliminary data.</text>
</comment>
<feature type="compositionally biased region" description="Low complexity" evidence="10">
    <location>
        <begin position="551"/>
        <end position="562"/>
    </location>
</feature>
<dbReference type="InterPro" id="IPR000719">
    <property type="entry name" value="Prot_kinase_dom"/>
</dbReference>
<name>A0A7J7LZH6_9MAGN</name>
<evidence type="ECO:0000256" key="4">
    <source>
        <dbReference type="ARBA" id="ARBA00022679"/>
    </source>
</evidence>
<dbReference type="Pfam" id="PF00069">
    <property type="entry name" value="Pkinase"/>
    <property type="match status" value="2"/>
</dbReference>
<dbReference type="Gene3D" id="1.10.510.10">
    <property type="entry name" value="Transferase(Phosphotransferase) domain 1"/>
    <property type="match status" value="2"/>
</dbReference>
<feature type="region of interest" description="Disordered" evidence="10">
    <location>
        <begin position="422"/>
        <end position="447"/>
    </location>
</feature>
<feature type="domain" description="Protein kinase" evidence="11">
    <location>
        <begin position="609"/>
        <end position="944"/>
    </location>
</feature>
<dbReference type="InterPro" id="IPR011009">
    <property type="entry name" value="Kinase-like_dom_sf"/>
</dbReference>
<feature type="compositionally biased region" description="Low complexity" evidence="10">
    <location>
        <begin position="505"/>
        <end position="515"/>
    </location>
</feature>
<keyword evidence="13" id="KW-1185">Reference proteome</keyword>
<comment type="similarity">
    <text evidence="1">Belongs to the protein kinase superfamily. AGC Ser/Thr protein kinase family.</text>
</comment>
<evidence type="ECO:0000256" key="8">
    <source>
        <dbReference type="ARBA" id="ARBA00047899"/>
    </source>
</evidence>
<dbReference type="Gene3D" id="3.30.200.20">
    <property type="entry name" value="Phosphorylase Kinase, domain 1"/>
    <property type="match status" value="1"/>
</dbReference>
<keyword evidence="7" id="KW-0067">ATP-binding</keyword>
<dbReference type="EMBL" id="JACGCM010001859">
    <property type="protein sequence ID" value="KAF6148007.1"/>
    <property type="molecule type" value="Genomic_DNA"/>
</dbReference>
<dbReference type="SMART" id="SM00220">
    <property type="entry name" value="S_TKc"/>
    <property type="match status" value="1"/>
</dbReference>
<keyword evidence="4" id="KW-0808">Transferase</keyword>
<keyword evidence="3" id="KW-0723">Serine/threonine-protein kinase</keyword>
<dbReference type="Proteomes" id="UP000541444">
    <property type="component" value="Unassembled WGS sequence"/>
</dbReference>
<evidence type="ECO:0000256" key="3">
    <source>
        <dbReference type="ARBA" id="ARBA00022527"/>
    </source>
</evidence>
<feature type="compositionally biased region" description="Polar residues" evidence="10">
    <location>
        <begin position="267"/>
        <end position="308"/>
    </location>
</feature>
<feature type="compositionally biased region" description="Low complexity" evidence="10">
    <location>
        <begin position="422"/>
        <end position="432"/>
    </location>
</feature>
<gene>
    <name evidence="12" type="ORF">GIB67_024182</name>
</gene>
<evidence type="ECO:0000256" key="7">
    <source>
        <dbReference type="ARBA" id="ARBA00022840"/>
    </source>
</evidence>
<feature type="region of interest" description="Disordered" evidence="10">
    <location>
        <begin position="180"/>
        <end position="313"/>
    </location>
</feature>
<evidence type="ECO:0000313" key="12">
    <source>
        <dbReference type="EMBL" id="KAF6148007.1"/>
    </source>
</evidence>
<evidence type="ECO:0000256" key="6">
    <source>
        <dbReference type="ARBA" id="ARBA00022777"/>
    </source>
</evidence>
<comment type="catalytic activity">
    <reaction evidence="9">
        <text>L-seryl-[protein] + ATP = O-phospho-L-seryl-[protein] + ADP + H(+)</text>
        <dbReference type="Rhea" id="RHEA:17989"/>
        <dbReference type="Rhea" id="RHEA-COMP:9863"/>
        <dbReference type="Rhea" id="RHEA-COMP:11604"/>
        <dbReference type="ChEBI" id="CHEBI:15378"/>
        <dbReference type="ChEBI" id="CHEBI:29999"/>
        <dbReference type="ChEBI" id="CHEBI:30616"/>
        <dbReference type="ChEBI" id="CHEBI:83421"/>
        <dbReference type="ChEBI" id="CHEBI:456216"/>
        <dbReference type="EC" id="2.7.11.1"/>
    </reaction>
</comment>
<dbReference type="FunFam" id="3.30.200.20:FF:000032">
    <property type="entry name" value="Serine/threonine-protein kinase D6PK-like"/>
    <property type="match status" value="1"/>
</dbReference>
<dbReference type="FunFam" id="1.10.510.10:FF:000020">
    <property type="entry name" value="serine/threonine-protein kinase D6PK-like"/>
    <property type="match status" value="1"/>
</dbReference>
<dbReference type="AlphaFoldDB" id="A0A7J7LZH6"/>
<reference evidence="12 13" key="1">
    <citation type="journal article" date="2020" name="IScience">
        <title>Genome Sequencing of the Endangered Kingdonia uniflora (Circaeasteraceae, Ranunculales) Reveals Potential Mechanisms of Evolutionary Specialization.</title>
        <authorList>
            <person name="Sun Y."/>
            <person name="Deng T."/>
            <person name="Zhang A."/>
            <person name="Moore M.J."/>
            <person name="Landis J.B."/>
            <person name="Lin N."/>
            <person name="Zhang H."/>
            <person name="Zhang X."/>
            <person name="Huang J."/>
            <person name="Zhang X."/>
            <person name="Sun H."/>
            <person name="Wang H."/>
        </authorList>
    </citation>
    <scope>NUCLEOTIDE SEQUENCE [LARGE SCALE GENOMIC DNA]</scope>
    <source>
        <strain evidence="12">TB1705</strain>
        <tissue evidence="12">Leaf</tissue>
    </source>
</reference>
<protein>
    <recommendedName>
        <fullName evidence="2">non-specific serine/threonine protein kinase</fullName>
        <ecNumber evidence="2">2.7.11.1</ecNumber>
    </recommendedName>
</protein>
<dbReference type="PROSITE" id="PS00108">
    <property type="entry name" value="PROTEIN_KINASE_ST"/>
    <property type="match status" value="1"/>
</dbReference>
<evidence type="ECO:0000313" key="13">
    <source>
        <dbReference type="Proteomes" id="UP000541444"/>
    </source>
</evidence>
<feature type="region of interest" description="Disordered" evidence="10">
    <location>
        <begin position="497"/>
        <end position="562"/>
    </location>
</feature>
<dbReference type="OrthoDB" id="432483at2759"/>
<feature type="compositionally biased region" description="Basic and acidic residues" evidence="10">
    <location>
        <begin position="537"/>
        <end position="549"/>
    </location>
</feature>
<evidence type="ECO:0000256" key="2">
    <source>
        <dbReference type="ARBA" id="ARBA00012513"/>
    </source>
</evidence>
<dbReference type="CDD" id="cd05574">
    <property type="entry name" value="STKc_phototropin_like"/>
    <property type="match status" value="1"/>
</dbReference>